<dbReference type="EMBL" id="KX429671">
    <property type="protein sequence ID" value="ANQ38674.1"/>
    <property type="molecule type" value="mRNA"/>
</dbReference>
<name>A0A2Z1U4Z3_9EUCA</name>
<keyword evidence="5 7" id="KW-1015">Disulfide bond</keyword>
<dbReference type="InterPro" id="IPR018251">
    <property type="entry name" value="Crust_neurhormone_CS"/>
</dbReference>
<dbReference type="AlphaFoldDB" id="A0A2Z1U4Z3"/>
<dbReference type="InterPro" id="IPR001166">
    <property type="entry name" value="Hyperglycemic"/>
</dbReference>
<evidence type="ECO:0000256" key="5">
    <source>
        <dbReference type="ARBA" id="ARBA00023157"/>
    </source>
</evidence>
<feature type="disulfide bond" evidence="7">
    <location>
        <begin position="82"/>
        <end position="98"/>
    </location>
</feature>
<dbReference type="GO" id="GO:0007218">
    <property type="term" value="P:neuropeptide signaling pathway"/>
    <property type="evidence" value="ECO:0007669"/>
    <property type="project" value="UniProtKB-KW"/>
</dbReference>
<evidence type="ECO:0000256" key="2">
    <source>
        <dbReference type="ARBA" id="ARBA00005447"/>
    </source>
</evidence>
<dbReference type="GO" id="GO:0005184">
    <property type="term" value="F:neuropeptide hormone activity"/>
    <property type="evidence" value="ECO:0007669"/>
    <property type="project" value="InterPro"/>
</dbReference>
<evidence type="ECO:0000256" key="7">
    <source>
        <dbReference type="PIRSR" id="PIRSR631098-51"/>
    </source>
</evidence>
<sequence>MGHNKILSATVLLALMALNHLSETRSIDEVEKVSALGKNSLANSASTGAALREGLTYRRSVHGPPCKGINDHRIRKKLEKVCRDCHNLYRKASVAIECKRGCFVSDVFLMCVADLLLPVKEYDSLARTLRDI</sequence>
<evidence type="ECO:0000256" key="8">
    <source>
        <dbReference type="SAM" id="SignalP"/>
    </source>
</evidence>
<dbReference type="PANTHER" id="PTHR35981:SF2">
    <property type="entry name" value="ION TRANSPORT PEPTIDE, ISOFORM C"/>
    <property type="match status" value="1"/>
</dbReference>
<dbReference type="GO" id="GO:0005576">
    <property type="term" value="C:extracellular region"/>
    <property type="evidence" value="ECO:0007669"/>
    <property type="project" value="UniProtKB-SubCell"/>
</dbReference>
<gene>
    <name evidence="9" type="primary">CHH2</name>
</gene>
<accession>A0A2Z1U4Z3</accession>
<dbReference type="PROSITE" id="PS01250">
    <property type="entry name" value="CHH_MIH_GIH"/>
    <property type="match status" value="1"/>
</dbReference>
<dbReference type="InterPro" id="IPR031098">
    <property type="entry name" value="Crust_neurohorm"/>
</dbReference>
<feature type="disulfide bond" evidence="7">
    <location>
        <begin position="85"/>
        <end position="111"/>
    </location>
</feature>
<evidence type="ECO:0000256" key="4">
    <source>
        <dbReference type="ARBA" id="ARBA00022702"/>
    </source>
</evidence>
<dbReference type="Gene3D" id="1.10.2010.10">
    <property type="entry name" value="Crustacean CHH/MIH/GIH neurohormone"/>
    <property type="match status" value="1"/>
</dbReference>
<keyword evidence="8" id="KW-0732">Signal</keyword>
<dbReference type="PANTHER" id="PTHR35981">
    <property type="entry name" value="ION TRANSPORT PEPTIDE, ISOFORM C"/>
    <property type="match status" value="1"/>
</dbReference>
<protein>
    <submittedName>
        <fullName evidence="9">AtnCHH2 preproprotein</fullName>
    </submittedName>
</protein>
<feature type="signal peptide" evidence="8">
    <location>
        <begin position="1"/>
        <end position="24"/>
    </location>
</feature>
<evidence type="ECO:0000256" key="1">
    <source>
        <dbReference type="ARBA" id="ARBA00004613"/>
    </source>
</evidence>
<reference evidence="9" key="1">
    <citation type="submission" date="2016-06" db="EMBL/GenBank/DDBJ databases">
        <authorList>
            <person name="Kjaerup R.B."/>
            <person name="Dalgaard T.S."/>
            <person name="Juul-Madsen H.R."/>
        </authorList>
    </citation>
    <scope>NUCLEOTIDE SEQUENCE</scope>
</reference>
<evidence type="ECO:0000313" key="9">
    <source>
        <dbReference type="EMBL" id="ANQ38674.1"/>
    </source>
</evidence>
<feature type="disulfide bond" evidence="7">
    <location>
        <begin position="66"/>
        <end position="102"/>
    </location>
</feature>
<evidence type="ECO:0000256" key="3">
    <source>
        <dbReference type="ARBA" id="ARBA00022525"/>
    </source>
</evidence>
<evidence type="ECO:0000256" key="6">
    <source>
        <dbReference type="ARBA" id="ARBA00023320"/>
    </source>
</evidence>
<dbReference type="InterPro" id="IPR035957">
    <property type="entry name" value="Crust_neurohorm_sf"/>
</dbReference>
<comment type="subcellular location">
    <subcellularLocation>
        <location evidence="1">Secreted</location>
    </subcellularLocation>
</comment>
<proteinExistence type="evidence at transcript level"/>
<dbReference type="GO" id="GO:0007623">
    <property type="term" value="P:circadian rhythm"/>
    <property type="evidence" value="ECO:0007669"/>
    <property type="project" value="TreeGrafter"/>
</dbReference>
<feature type="chain" id="PRO_5016454963" evidence="8">
    <location>
        <begin position="25"/>
        <end position="132"/>
    </location>
</feature>
<comment type="similarity">
    <text evidence="2">Belongs to the arthropod CHH/MIH/GIH/VIH hormone family.</text>
</comment>
<keyword evidence="6" id="KW-0527">Neuropeptide</keyword>
<dbReference type="SUPFAM" id="SSF81778">
    <property type="entry name" value="Crustacean CHH/MIH/GIH neurohormone"/>
    <property type="match status" value="1"/>
</dbReference>
<dbReference type="Pfam" id="PF01147">
    <property type="entry name" value="Crust_neurohorm"/>
    <property type="match status" value="1"/>
</dbReference>
<dbReference type="PRINTS" id="PR00550">
    <property type="entry name" value="HYPRGLYCEMIC"/>
</dbReference>
<keyword evidence="3" id="KW-0964">Secreted</keyword>
<keyword evidence="4" id="KW-0372">Hormone</keyword>
<organism evidence="9">
    <name type="scientific">Athanas nitescens</name>
    <dbReference type="NCBI Taxonomy" id="1129407"/>
    <lineage>
        <taxon>Eukaryota</taxon>
        <taxon>Metazoa</taxon>
        <taxon>Ecdysozoa</taxon>
        <taxon>Arthropoda</taxon>
        <taxon>Crustacea</taxon>
        <taxon>Multicrustacea</taxon>
        <taxon>Malacostraca</taxon>
        <taxon>Eumalacostraca</taxon>
        <taxon>Eucarida</taxon>
        <taxon>Decapoda</taxon>
        <taxon>Pleocyemata</taxon>
        <taxon>Caridea</taxon>
        <taxon>Alpheoidea</taxon>
        <taxon>Alpheidae</taxon>
        <taxon>Athanas</taxon>
    </lineage>
</organism>